<proteinExistence type="predicted"/>
<feature type="transmembrane region" description="Helical" evidence="1">
    <location>
        <begin position="104"/>
        <end position="122"/>
    </location>
</feature>
<protein>
    <submittedName>
        <fullName evidence="2">Uncharacterized protein</fullName>
    </submittedName>
</protein>
<dbReference type="EMBL" id="WHJE01000166">
    <property type="protein sequence ID" value="KAE8762467.1"/>
    <property type="molecule type" value="Genomic_DNA"/>
</dbReference>
<accession>A0A7J5UJF1</accession>
<comment type="caution">
    <text evidence="2">The sequence shown here is derived from an EMBL/GenBank/DDBJ whole genome shotgun (WGS) entry which is preliminary data.</text>
</comment>
<keyword evidence="1" id="KW-0472">Membrane</keyword>
<feature type="non-terminal residue" evidence="2">
    <location>
        <position position="179"/>
    </location>
</feature>
<dbReference type="RefSeq" id="WP_211489953.1">
    <property type="nucleotide sequence ID" value="NZ_WHJE01000166.1"/>
</dbReference>
<sequence>MVQDAPVVATGLTVRATAVVGRAVVVLVRVVGVVLLGVSVVWGWRASWARFGVCFGGAEPPVGLPEHRRASACVYMQDDTYAQYMARVPEVPWVPIEDVARLEGLSLIVLGVGVAVVAVSLVGRWFVWLLSVVGGVGVGAVWVALGVPVLRTALAGERVGYGDEPSWVRRRAGGLRDLR</sequence>
<keyword evidence="1" id="KW-0812">Transmembrane</keyword>
<gene>
    <name evidence="2" type="ORF">GB883_19180</name>
</gene>
<organism evidence="2 3">
    <name type="scientific">Georgenia thermotolerans</name>
    <dbReference type="NCBI Taxonomy" id="527326"/>
    <lineage>
        <taxon>Bacteria</taxon>
        <taxon>Bacillati</taxon>
        <taxon>Actinomycetota</taxon>
        <taxon>Actinomycetes</taxon>
        <taxon>Micrococcales</taxon>
        <taxon>Bogoriellaceae</taxon>
        <taxon>Georgenia</taxon>
    </lineage>
</organism>
<feature type="transmembrane region" description="Helical" evidence="1">
    <location>
        <begin position="128"/>
        <end position="150"/>
    </location>
</feature>
<feature type="transmembrane region" description="Helical" evidence="1">
    <location>
        <begin position="20"/>
        <end position="42"/>
    </location>
</feature>
<keyword evidence="3" id="KW-1185">Reference proteome</keyword>
<name>A0A7J5UJF1_9MICO</name>
<reference evidence="2 3" key="1">
    <citation type="submission" date="2019-10" db="EMBL/GenBank/DDBJ databases">
        <title>Georgenia wutianyii sp. nov. and Georgenia yuyongxinii sp. nov. isolated from plateau pika (Ochotona curzoniae) in the Qinghai-Tibet plateau of China.</title>
        <authorList>
            <person name="Tian Z."/>
        </authorList>
    </citation>
    <scope>NUCLEOTIDE SEQUENCE [LARGE SCALE GENOMIC DNA]</scope>
    <source>
        <strain evidence="2 3">DSM 21501</strain>
    </source>
</reference>
<evidence type="ECO:0000313" key="2">
    <source>
        <dbReference type="EMBL" id="KAE8762467.1"/>
    </source>
</evidence>
<dbReference type="AlphaFoldDB" id="A0A7J5UJF1"/>
<evidence type="ECO:0000256" key="1">
    <source>
        <dbReference type="SAM" id="Phobius"/>
    </source>
</evidence>
<keyword evidence="1" id="KW-1133">Transmembrane helix</keyword>
<evidence type="ECO:0000313" key="3">
    <source>
        <dbReference type="Proteomes" id="UP000451860"/>
    </source>
</evidence>
<dbReference type="Proteomes" id="UP000451860">
    <property type="component" value="Unassembled WGS sequence"/>
</dbReference>